<protein>
    <submittedName>
        <fullName evidence="3">Uncharacterized protein LOC107069219</fullName>
    </submittedName>
</protein>
<keyword evidence="1" id="KW-0802">TPR repeat</keyword>
<evidence type="ECO:0000313" key="2">
    <source>
        <dbReference type="Proteomes" id="UP000694924"/>
    </source>
</evidence>
<dbReference type="Proteomes" id="UP000694924">
    <property type="component" value="Unplaced"/>
</dbReference>
<dbReference type="InterPro" id="IPR019734">
    <property type="entry name" value="TPR_rpt"/>
</dbReference>
<dbReference type="GeneID" id="107069219"/>
<gene>
    <name evidence="3" type="primary">LOC107069219</name>
</gene>
<proteinExistence type="predicted"/>
<accession>A0ABM1INL4</accession>
<organism evidence="2 3">
    <name type="scientific">Polistes dominula</name>
    <name type="common">European paper wasp</name>
    <name type="synonym">Vespa dominula</name>
    <dbReference type="NCBI Taxonomy" id="743375"/>
    <lineage>
        <taxon>Eukaryota</taxon>
        <taxon>Metazoa</taxon>
        <taxon>Ecdysozoa</taxon>
        <taxon>Arthropoda</taxon>
        <taxon>Hexapoda</taxon>
        <taxon>Insecta</taxon>
        <taxon>Pterygota</taxon>
        <taxon>Neoptera</taxon>
        <taxon>Endopterygota</taxon>
        <taxon>Hymenoptera</taxon>
        <taxon>Apocrita</taxon>
        <taxon>Aculeata</taxon>
        <taxon>Vespoidea</taxon>
        <taxon>Vespidae</taxon>
        <taxon>Polistinae</taxon>
        <taxon>Polistini</taxon>
        <taxon>Polistes</taxon>
    </lineage>
</organism>
<name>A0ABM1INL4_POLDO</name>
<evidence type="ECO:0000256" key="1">
    <source>
        <dbReference type="PROSITE-ProRule" id="PRU00339"/>
    </source>
</evidence>
<feature type="repeat" description="TPR" evidence="1">
    <location>
        <begin position="134"/>
        <end position="167"/>
    </location>
</feature>
<dbReference type="RefSeq" id="XP_015181801.1">
    <property type="nucleotide sequence ID" value="XM_015326315.1"/>
</dbReference>
<dbReference type="Gene3D" id="1.25.40.10">
    <property type="entry name" value="Tetratricopeptide repeat domain"/>
    <property type="match status" value="2"/>
</dbReference>
<dbReference type="SUPFAM" id="SSF48452">
    <property type="entry name" value="TPR-like"/>
    <property type="match status" value="1"/>
</dbReference>
<sequence>METFELYYMKKAFAPLEKRFTNLRKEALRLKYLWTYEKRPNRCRTRQELQTWYNEVVNCIENNEQLTEASKLITKMLKHDPKSYKIYALRATVFKLQGKVTDAIKNYEIARLMLKFAKISNKTETDMLYIESLIECYEIRGDCFNKNGLFLQAAKDYERIVTLKPSERSIIDIEDKLLQTMMHINKYDAFCSYWYEFIKNTKAKRMSDLLTIHAKYKFDLRDIDLTREFILEALSLNEDNVKAKKLLQKMYELARTMSIHSIIWCMHRCYDKGLYTIQKVCDYDPSNLQYILIKAMILRLSGRINEALSCLGKMQNILETKKTDDSLFKITDSTSAPFFSAKEIKQQIKKQYLLARYNDAVQYKIKQRRKAKRRRSEK</sequence>
<dbReference type="InterPro" id="IPR011990">
    <property type="entry name" value="TPR-like_helical_dom_sf"/>
</dbReference>
<evidence type="ECO:0000313" key="3">
    <source>
        <dbReference type="RefSeq" id="XP_015181801.1"/>
    </source>
</evidence>
<dbReference type="PROSITE" id="PS50005">
    <property type="entry name" value="TPR"/>
    <property type="match status" value="1"/>
</dbReference>
<dbReference type="SMART" id="SM00028">
    <property type="entry name" value="TPR"/>
    <property type="match status" value="3"/>
</dbReference>
<keyword evidence="2" id="KW-1185">Reference proteome</keyword>
<reference evidence="3" key="1">
    <citation type="submission" date="2025-08" db="UniProtKB">
        <authorList>
            <consortium name="RefSeq"/>
        </authorList>
    </citation>
    <scope>IDENTIFICATION</scope>
    <source>
        <tissue evidence="3">Whole body</tissue>
    </source>
</reference>